<keyword evidence="3" id="KW-1185">Reference proteome</keyword>
<feature type="signal peptide" evidence="1">
    <location>
        <begin position="1"/>
        <end position="27"/>
    </location>
</feature>
<gene>
    <name evidence="2" type="ORF">P73_0383</name>
</gene>
<accession>A0A0B5DNB9</accession>
<evidence type="ECO:0000313" key="2">
    <source>
        <dbReference type="EMBL" id="AJE45098.1"/>
    </source>
</evidence>
<keyword evidence="1" id="KW-0732">Signal</keyword>
<evidence type="ECO:0000256" key="1">
    <source>
        <dbReference type="SAM" id="SignalP"/>
    </source>
</evidence>
<organism evidence="2 3">
    <name type="scientific">Celeribacter indicus</name>
    <dbReference type="NCBI Taxonomy" id="1208324"/>
    <lineage>
        <taxon>Bacteria</taxon>
        <taxon>Pseudomonadati</taxon>
        <taxon>Pseudomonadota</taxon>
        <taxon>Alphaproteobacteria</taxon>
        <taxon>Rhodobacterales</taxon>
        <taxon>Roseobacteraceae</taxon>
        <taxon>Celeribacter</taxon>
    </lineage>
</organism>
<protein>
    <submittedName>
        <fullName evidence="2">Uncharacterized protein</fullName>
    </submittedName>
</protein>
<dbReference type="STRING" id="1208324.P73_0383"/>
<dbReference type="AlphaFoldDB" id="A0A0B5DNB9"/>
<dbReference type="EMBL" id="CP004393">
    <property type="protein sequence ID" value="AJE45098.1"/>
    <property type="molecule type" value="Genomic_DNA"/>
</dbReference>
<reference evidence="2 3" key="1">
    <citation type="journal article" date="2014" name="Int. J. Syst. Evol. Microbiol.">
        <title>Celeribacter indicus sp. nov., a polycyclic aromatic hydrocarbon-degrading bacterium from deep-sea sediment and reclassification of Huaishuia halophila as Celeribacter halophilus comb. nov.</title>
        <authorList>
            <person name="Lai Q."/>
            <person name="Cao J."/>
            <person name="Yuan J."/>
            <person name="Li F."/>
            <person name="Shao Z."/>
        </authorList>
    </citation>
    <scope>NUCLEOTIDE SEQUENCE [LARGE SCALE GENOMIC DNA]</scope>
    <source>
        <strain evidence="2">P73</strain>
    </source>
</reference>
<name>A0A0B5DNB9_9RHOB</name>
<evidence type="ECO:0000313" key="3">
    <source>
        <dbReference type="Proteomes" id="UP000031521"/>
    </source>
</evidence>
<dbReference type="RefSeq" id="WP_043868219.1">
    <property type="nucleotide sequence ID" value="NZ_CP004393.1"/>
</dbReference>
<dbReference type="HOGENOM" id="CLU_121962_0_0_5"/>
<dbReference type="KEGG" id="cid:P73_0383"/>
<feature type="chain" id="PRO_5002100431" evidence="1">
    <location>
        <begin position="28"/>
        <end position="159"/>
    </location>
</feature>
<dbReference type="Proteomes" id="UP000031521">
    <property type="component" value="Chromosome"/>
</dbReference>
<sequence length="159" mass="17374">MRLTKFTAGLLALSLAAAGLAAAPARAANEDLLKALGGLAAIVVIGKAIDNNRDKSKEKHKDRKPAGRHAEYLIPRECVTSATADDRRGGYRDRSRLVVTERCATRARASRTPLPRACETRLPTRQGRVDAYDLGCLTNFGYRVDEPVRFGAPSYNKKH</sequence>
<dbReference type="OrthoDB" id="7876829at2"/>
<proteinExistence type="predicted"/>